<dbReference type="PANTHER" id="PTHR31144">
    <property type="entry name" value="UPF0602 PROTEIN C4ORF47"/>
    <property type="match status" value="1"/>
</dbReference>
<dbReference type="CTD" id="20207510"/>
<keyword evidence="3" id="KW-0206">Cytoskeleton</keyword>
<gene>
    <name evidence="7" type="primary">20207510</name>
    <name evidence="6" type="ORF">HELRODRAFT_179985</name>
</gene>
<evidence type="ECO:0000256" key="3">
    <source>
        <dbReference type="ARBA" id="ARBA00023212"/>
    </source>
</evidence>
<dbReference type="OrthoDB" id="283553at2759"/>
<dbReference type="KEGG" id="hro:HELRODRAFT_179985"/>
<dbReference type="RefSeq" id="XP_009027011.1">
    <property type="nucleotide sequence ID" value="XM_009028763.1"/>
</dbReference>
<name>T1FFB1_HELRO</name>
<dbReference type="Pfam" id="PF15239">
    <property type="entry name" value="CFAP96-like"/>
    <property type="match status" value="1"/>
</dbReference>
<comment type="similarity">
    <text evidence="4">Belongs to the CFAP96 family.</text>
</comment>
<evidence type="ECO:0000256" key="4">
    <source>
        <dbReference type="ARBA" id="ARBA00035656"/>
    </source>
</evidence>
<evidence type="ECO:0000313" key="7">
    <source>
        <dbReference type="EnsemblMetazoa" id="HelroP179985"/>
    </source>
</evidence>
<dbReference type="Proteomes" id="UP000015101">
    <property type="component" value="Unassembled WGS sequence"/>
</dbReference>
<evidence type="ECO:0000256" key="5">
    <source>
        <dbReference type="ARBA" id="ARBA00035693"/>
    </source>
</evidence>
<dbReference type="InParanoid" id="T1FFB1"/>
<evidence type="ECO:0000256" key="1">
    <source>
        <dbReference type="ARBA" id="ARBA00004300"/>
    </source>
</evidence>
<dbReference type="EnsemblMetazoa" id="HelroT179985">
    <property type="protein sequence ID" value="HelroP179985"/>
    <property type="gene ID" value="HelroG179985"/>
</dbReference>
<proteinExistence type="inferred from homology"/>
<dbReference type="InterPro" id="IPR029358">
    <property type="entry name" value="CFAP96"/>
</dbReference>
<dbReference type="GO" id="GO:0005881">
    <property type="term" value="C:cytoplasmic microtubule"/>
    <property type="evidence" value="ECO:0000318"/>
    <property type="project" value="GO_Central"/>
</dbReference>
<reference evidence="7" key="3">
    <citation type="submission" date="2015-06" db="UniProtKB">
        <authorList>
            <consortium name="EnsemblMetazoa"/>
        </authorList>
    </citation>
    <scope>IDENTIFICATION</scope>
</reference>
<comment type="subcellular location">
    <subcellularLocation>
        <location evidence="1">Cytoplasm</location>
        <location evidence="1">Cytoskeleton</location>
        <location evidence="1">Microtubule organizing center</location>
        <location evidence="1">Centrosome</location>
    </subcellularLocation>
</comment>
<dbReference type="GO" id="GO:0005813">
    <property type="term" value="C:centrosome"/>
    <property type="evidence" value="ECO:0000318"/>
    <property type="project" value="GO_Central"/>
</dbReference>
<dbReference type="EMBL" id="AMQM01007063">
    <property type="status" value="NOT_ANNOTATED_CDS"/>
    <property type="molecule type" value="Genomic_DNA"/>
</dbReference>
<evidence type="ECO:0000256" key="2">
    <source>
        <dbReference type="ARBA" id="ARBA00022490"/>
    </source>
</evidence>
<evidence type="ECO:0000313" key="8">
    <source>
        <dbReference type="Proteomes" id="UP000015101"/>
    </source>
</evidence>
<reference evidence="8" key="1">
    <citation type="submission" date="2012-12" db="EMBL/GenBank/DDBJ databases">
        <authorList>
            <person name="Hellsten U."/>
            <person name="Grimwood J."/>
            <person name="Chapman J.A."/>
            <person name="Shapiro H."/>
            <person name="Aerts A."/>
            <person name="Otillar R.P."/>
            <person name="Terry A.Y."/>
            <person name="Boore J.L."/>
            <person name="Simakov O."/>
            <person name="Marletaz F."/>
            <person name="Cho S.-J."/>
            <person name="Edsinger-Gonzales E."/>
            <person name="Havlak P."/>
            <person name="Kuo D.-H."/>
            <person name="Larsson T."/>
            <person name="Lv J."/>
            <person name="Arendt D."/>
            <person name="Savage R."/>
            <person name="Osoegawa K."/>
            <person name="de Jong P."/>
            <person name="Lindberg D.R."/>
            <person name="Seaver E.C."/>
            <person name="Weisblat D.A."/>
            <person name="Putnam N.H."/>
            <person name="Grigoriev I.V."/>
            <person name="Rokhsar D.S."/>
        </authorList>
    </citation>
    <scope>NUCLEOTIDE SEQUENCE</scope>
</reference>
<keyword evidence="8" id="KW-1185">Reference proteome</keyword>
<keyword evidence="2" id="KW-0963">Cytoplasm</keyword>
<dbReference type="HOGENOM" id="CLU_078899_0_0_1"/>
<dbReference type="EMBL" id="KB097558">
    <property type="protein sequence ID" value="ESN94884.1"/>
    <property type="molecule type" value="Genomic_DNA"/>
</dbReference>
<organism evidence="7 8">
    <name type="scientific">Helobdella robusta</name>
    <name type="common">Californian leech</name>
    <dbReference type="NCBI Taxonomy" id="6412"/>
    <lineage>
        <taxon>Eukaryota</taxon>
        <taxon>Metazoa</taxon>
        <taxon>Spiralia</taxon>
        <taxon>Lophotrochozoa</taxon>
        <taxon>Annelida</taxon>
        <taxon>Clitellata</taxon>
        <taxon>Hirudinea</taxon>
        <taxon>Rhynchobdellida</taxon>
        <taxon>Glossiphoniidae</taxon>
        <taxon>Helobdella</taxon>
    </lineage>
</organism>
<sequence length="309" mass="34842">MSKATKKFVEPETKVNGKTDMERVGFFKEMEYISVGDPYVKPDPVNKRKKVPWITQGGKTIGAKQDGYFAPEFLTHNVKTPYTTLDQYYRDKEKLSKKLALAGPFRNAPIQKMACGKGSFCATINPSPEAMSPLTRTKPKAPFKFAFLTSTGKKGCGYGYVDVTINKYVPVCEEICGAVSTRKTSIEKNIEKRIGNVFHTAFSGNECFHPNPYALTKPIKKSKHPFSTTYNQYHHPAIFFYTSPTKKDGGMKAGTINPFPYYNSEVYHDPKLFPLRYKEITNSSNNIYMPTSFPKSVVQPSILQTNLNK</sequence>
<evidence type="ECO:0000313" key="6">
    <source>
        <dbReference type="EMBL" id="ESN94884.1"/>
    </source>
</evidence>
<dbReference type="STRING" id="6412.T1FFB1"/>
<accession>T1FFB1</accession>
<dbReference type="GeneID" id="20207510"/>
<dbReference type="eggNOG" id="ENOG502QVET">
    <property type="taxonomic scope" value="Eukaryota"/>
</dbReference>
<reference evidence="6 8" key="2">
    <citation type="journal article" date="2013" name="Nature">
        <title>Insights into bilaterian evolution from three spiralian genomes.</title>
        <authorList>
            <person name="Simakov O."/>
            <person name="Marletaz F."/>
            <person name="Cho S.J."/>
            <person name="Edsinger-Gonzales E."/>
            <person name="Havlak P."/>
            <person name="Hellsten U."/>
            <person name="Kuo D.H."/>
            <person name="Larsson T."/>
            <person name="Lv J."/>
            <person name="Arendt D."/>
            <person name="Savage R."/>
            <person name="Osoegawa K."/>
            <person name="de Jong P."/>
            <person name="Grimwood J."/>
            <person name="Chapman J.A."/>
            <person name="Shapiro H."/>
            <person name="Aerts A."/>
            <person name="Otillar R.P."/>
            <person name="Terry A.Y."/>
            <person name="Boore J.L."/>
            <person name="Grigoriev I.V."/>
            <person name="Lindberg D.R."/>
            <person name="Seaver E.C."/>
            <person name="Weisblat D.A."/>
            <person name="Putnam N.H."/>
            <person name="Rokhsar D.S."/>
        </authorList>
    </citation>
    <scope>NUCLEOTIDE SEQUENCE</scope>
</reference>
<dbReference type="AlphaFoldDB" id="T1FFB1"/>
<protein>
    <recommendedName>
        <fullName evidence="5">Cilia-and flagella-associated protein 96</fullName>
    </recommendedName>
</protein>
<dbReference type="PANTHER" id="PTHR31144:SF1">
    <property type="entry name" value="UPF0602 PROTEIN C4ORF47"/>
    <property type="match status" value="1"/>
</dbReference>